<feature type="transmembrane region" description="Helical" evidence="1">
    <location>
        <begin position="68"/>
        <end position="93"/>
    </location>
</feature>
<protein>
    <submittedName>
        <fullName evidence="2">Membrane protein</fullName>
    </submittedName>
</protein>
<dbReference type="KEGG" id="cco:CCC13826_1949"/>
<feature type="transmembrane region" description="Helical" evidence="1">
    <location>
        <begin position="6"/>
        <end position="23"/>
    </location>
</feature>
<sequence>MAFNNIGLIFGSIASFIFLIFWLKESKNKGRKFIFRYFFIFLGAIMIILTNFINIPQFFAYDLGDRNLLYIAFACLCLQLIVDICYLACSFFVNLNKLIDKYK</sequence>
<gene>
    <name evidence="2" type="ORF">CCC13826_1949</name>
</gene>
<feature type="transmembrane region" description="Helical" evidence="1">
    <location>
        <begin position="35"/>
        <end position="56"/>
    </location>
</feature>
<organism evidence="2 3">
    <name type="scientific">Campylobacter concisus (strain 13826)</name>
    <dbReference type="NCBI Taxonomy" id="360104"/>
    <lineage>
        <taxon>Bacteria</taxon>
        <taxon>Pseudomonadati</taxon>
        <taxon>Campylobacterota</taxon>
        <taxon>Epsilonproteobacteria</taxon>
        <taxon>Campylobacterales</taxon>
        <taxon>Campylobacteraceae</taxon>
        <taxon>Campylobacter</taxon>
    </lineage>
</organism>
<keyword evidence="1" id="KW-1133">Transmembrane helix</keyword>
<dbReference type="Proteomes" id="UP000001121">
    <property type="component" value="Chromosome"/>
</dbReference>
<dbReference type="EMBL" id="CP000792">
    <property type="protein sequence ID" value="EAT97740.2"/>
    <property type="molecule type" value="Genomic_DNA"/>
</dbReference>
<dbReference type="AlphaFoldDB" id="A7ZBH4"/>
<accession>A7ZBH4</accession>
<dbReference type="STRING" id="360104.CCC13826_1949"/>
<keyword evidence="1" id="KW-0472">Membrane</keyword>
<evidence type="ECO:0000256" key="1">
    <source>
        <dbReference type="SAM" id="Phobius"/>
    </source>
</evidence>
<evidence type="ECO:0000313" key="3">
    <source>
        <dbReference type="Proteomes" id="UP000001121"/>
    </source>
</evidence>
<evidence type="ECO:0000313" key="2">
    <source>
        <dbReference type="EMBL" id="EAT97740.2"/>
    </source>
</evidence>
<reference evidence="3" key="1">
    <citation type="submission" date="2007-10" db="EMBL/GenBank/DDBJ databases">
        <title>Genome sequence of Campylobacter concisus 13826 isolated from human feces.</title>
        <authorList>
            <person name="Fouts D.E."/>
            <person name="Mongodin E.F."/>
            <person name="Puiu D."/>
            <person name="Sebastian Y."/>
            <person name="Miller W.G."/>
            <person name="Mandrell R.E."/>
            <person name="On S."/>
            <person name="Nelson K.E."/>
        </authorList>
    </citation>
    <scope>NUCLEOTIDE SEQUENCE [LARGE SCALE GENOMIC DNA]</scope>
    <source>
        <strain evidence="3">13826</strain>
    </source>
</reference>
<proteinExistence type="predicted"/>
<keyword evidence="1" id="KW-0812">Transmembrane</keyword>
<name>A7ZBH4_CAMC1</name>